<dbReference type="EMBL" id="UZVY01000001">
    <property type="protein sequence ID" value="VDR42215.1"/>
    <property type="molecule type" value="Genomic_DNA"/>
</dbReference>
<organism evidence="2 3">
    <name type="scientific">Mycoplasmopsis caviae</name>
    <dbReference type="NCBI Taxonomy" id="55603"/>
    <lineage>
        <taxon>Bacteria</taxon>
        <taxon>Bacillati</taxon>
        <taxon>Mycoplasmatota</taxon>
        <taxon>Mycoplasmoidales</taxon>
        <taxon>Metamycoplasmataceae</taxon>
        <taxon>Mycoplasmopsis</taxon>
    </lineage>
</organism>
<dbReference type="AlphaFoldDB" id="A0A3P8L7I1"/>
<accession>A0A3P8L7I1</accession>
<evidence type="ECO:0000313" key="1">
    <source>
        <dbReference type="EMBL" id="UUD34957.1"/>
    </source>
</evidence>
<dbReference type="Proteomes" id="UP001058569">
    <property type="component" value="Chromosome"/>
</dbReference>
<dbReference type="InterPro" id="IPR037041">
    <property type="entry name" value="Trigger_fac_C_sf"/>
</dbReference>
<dbReference type="Gene3D" id="3.10.50.40">
    <property type="match status" value="1"/>
</dbReference>
<dbReference type="InterPro" id="IPR027304">
    <property type="entry name" value="Trigger_fact/SurA_dom_sf"/>
</dbReference>
<keyword evidence="4" id="KW-1185">Reference proteome</keyword>
<evidence type="ECO:0000313" key="2">
    <source>
        <dbReference type="EMBL" id="VDR42215.1"/>
    </source>
</evidence>
<dbReference type="GO" id="GO:0003755">
    <property type="term" value="F:peptidyl-prolyl cis-trans isomerase activity"/>
    <property type="evidence" value="ECO:0007669"/>
    <property type="project" value="InterPro"/>
</dbReference>
<dbReference type="Proteomes" id="UP000280036">
    <property type="component" value="Unassembled WGS sequence"/>
</dbReference>
<sequence length="405" mass="46590">MIKYVLESKNVEYKDQNWKQIQNNFLMDSIKEGKKISPDQLIHEAFKKDMNIAIKQMGDEITAKYPKALIFSPIVVVEEIDKEKAKATITFVVYPKAELDKFDVNIKPDSKYEPVTKVAVDEVYKKFIAEYPLLKEVDEPIKDNDYVRYDIEVTKDNQVLYSKKDLDTKVATDFLPASLSNELVNHKLNDVFTFESPEKETIKITVNKIFRPFKTQLTNDNIKEIKVAGINSLDDLYKQLSANFKKEMASGYLLNFLKKVFITLSEKYGFDLAPILIDTQVQNFIDDKLATFPPQRAQEIRNAIANKQKDGYEIIDIAKTNVRNSLINSIIEYTLSSLMKNKISDEEIDKFYEIVKEETAFSGPVKLSRENAADILVKQKMALNLLNLNDKDSYQALSNDLGLRI</sequence>
<dbReference type="InterPro" id="IPR046357">
    <property type="entry name" value="PPIase_dom_sf"/>
</dbReference>
<evidence type="ECO:0000313" key="4">
    <source>
        <dbReference type="Proteomes" id="UP001058569"/>
    </source>
</evidence>
<dbReference type="NCBIfam" id="NF045969">
    <property type="entry name" value="trig_like_plasma"/>
    <property type="match status" value="1"/>
</dbReference>
<dbReference type="OrthoDB" id="394684at2"/>
<name>A0A3P8L7I1_9BACT</name>
<dbReference type="SUPFAM" id="SSF109998">
    <property type="entry name" value="Triger factor/SurA peptide-binding domain-like"/>
    <property type="match status" value="1"/>
</dbReference>
<dbReference type="GO" id="GO:0006457">
    <property type="term" value="P:protein folding"/>
    <property type="evidence" value="ECO:0007669"/>
    <property type="project" value="InterPro"/>
</dbReference>
<evidence type="ECO:0000313" key="3">
    <source>
        <dbReference type="Proteomes" id="UP000280036"/>
    </source>
</evidence>
<proteinExistence type="predicted"/>
<dbReference type="EMBL" id="CP101806">
    <property type="protein sequence ID" value="UUD34957.1"/>
    <property type="molecule type" value="Genomic_DNA"/>
</dbReference>
<gene>
    <name evidence="2" type="ORF">NCTC10126_00717</name>
    <name evidence="1" type="ORF">NPA07_04070</name>
</gene>
<dbReference type="Gene3D" id="1.10.3120.10">
    <property type="entry name" value="Trigger factor, C-terminal domain"/>
    <property type="match status" value="1"/>
</dbReference>
<reference evidence="2 3" key="1">
    <citation type="submission" date="2018-12" db="EMBL/GenBank/DDBJ databases">
        <authorList>
            <consortium name="Pathogen Informatics"/>
        </authorList>
    </citation>
    <scope>NUCLEOTIDE SEQUENCE [LARGE SCALE GENOMIC DNA]</scope>
    <source>
        <strain evidence="2 3">NCTC10126</strain>
    </source>
</reference>
<reference evidence="1" key="2">
    <citation type="submission" date="2022-07" db="EMBL/GenBank/DDBJ databases">
        <title>Complete genome of Mycoplasma caviae type strain G122.</title>
        <authorList>
            <person name="Spergser J."/>
        </authorList>
    </citation>
    <scope>NUCLEOTIDE SEQUENCE</scope>
    <source>
        <strain evidence="1">G122</strain>
    </source>
</reference>
<dbReference type="RefSeq" id="WP_126118426.1">
    <property type="nucleotide sequence ID" value="NZ_CP101806.1"/>
</dbReference>
<protein>
    <submittedName>
        <fullName evidence="2">Trigger factor</fullName>
    </submittedName>
</protein>
<dbReference type="GO" id="GO:0015031">
    <property type="term" value="P:protein transport"/>
    <property type="evidence" value="ECO:0007669"/>
    <property type="project" value="InterPro"/>
</dbReference>